<evidence type="ECO:0000313" key="5">
    <source>
        <dbReference type="EMBL" id="OEH79482.1"/>
    </source>
</evidence>
<dbReference type="GO" id="GO:0016887">
    <property type="term" value="F:ATP hydrolysis activity"/>
    <property type="evidence" value="ECO:0007669"/>
    <property type="project" value="InterPro"/>
</dbReference>
<evidence type="ECO:0000256" key="3">
    <source>
        <dbReference type="SAM" id="MobiDB-lite"/>
    </source>
</evidence>
<accession>A0A1D3D7P9</accession>
<dbReference type="InterPro" id="IPR003439">
    <property type="entry name" value="ABC_transporter-like_ATP-bd"/>
</dbReference>
<proteinExistence type="predicted"/>
<evidence type="ECO:0000256" key="1">
    <source>
        <dbReference type="ARBA" id="ARBA00022741"/>
    </source>
</evidence>
<evidence type="ECO:0000256" key="2">
    <source>
        <dbReference type="ARBA" id="ARBA00022840"/>
    </source>
</evidence>
<dbReference type="PANTHER" id="PTHR43158">
    <property type="entry name" value="SKFA PEPTIDE EXPORT ATP-BINDING PROTEIN SKFE"/>
    <property type="match status" value="1"/>
</dbReference>
<dbReference type="EMBL" id="JROU02000373">
    <property type="protein sequence ID" value="OEH79482.1"/>
    <property type="molecule type" value="Genomic_DNA"/>
</dbReference>
<organism evidence="5 6">
    <name type="scientific">Cyclospora cayetanensis</name>
    <dbReference type="NCBI Taxonomy" id="88456"/>
    <lineage>
        <taxon>Eukaryota</taxon>
        <taxon>Sar</taxon>
        <taxon>Alveolata</taxon>
        <taxon>Apicomplexa</taxon>
        <taxon>Conoidasida</taxon>
        <taxon>Coccidia</taxon>
        <taxon>Eucoccidiorida</taxon>
        <taxon>Eimeriorina</taxon>
        <taxon>Eimeriidae</taxon>
        <taxon>Cyclospora</taxon>
    </lineage>
</organism>
<keyword evidence="2 5" id="KW-0067">ATP-binding</keyword>
<comment type="caution">
    <text evidence="5">The sequence shown here is derived from an EMBL/GenBank/DDBJ whole genome shotgun (WGS) entry which is preliminary data.</text>
</comment>
<feature type="domain" description="ABC transporter" evidence="4">
    <location>
        <begin position="67"/>
        <end position="228"/>
    </location>
</feature>
<dbReference type="VEuPathDB" id="ToxoDB:cyc_03078"/>
<dbReference type="Proteomes" id="UP000095192">
    <property type="component" value="Unassembled WGS sequence"/>
</dbReference>
<gene>
    <name evidence="5" type="ORF">cyc_03078</name>
</gene>
<dbReference type="FunCoup" id="A0A1D3D7P9">
    <property type="interactions" value="16"/>
</dbReference>
<dbReference type="Gene3D" id="3.40.50.300">
    <property type="entry name" value="P-loop containing nucleotide triphosphate hydrolases"/>
    <property type="match status" value="1"/>
</dbReference>
<dbReference type="Pfam" id="PF00005">
    <property type="entry name" value="ABC_tran"/>
    <property type="match status" value="1"/>
</dbReference>
<feature type="region of interest" description="Disordered" evidence="3">
    <location>
        <begin position="248"/>
        <end position="275"/>
    </location>
</feature>
<reference evidence="5 6" key="1">
    <citation type="journal article" date="2016" name="BMC Genomics">
        <title>Comparative genomics reveals Cyclospora cayetanensis possesses coccidia-like metabolism and invasion components but unique surface antigens.</title>
        <authorList>
            <person name="Liu S."/>
            <person name="Wang L."/>
            <person name="Zheng H."/>
            <person name="Xu Z."/>
            <person name="Roellig D.M."/>
            <person name="Li N."/>
            <person name="Frace M.A."/>
            <person name="Tang K."/>
            <person name="Arrowood M.J."/>
            <person name="Moss D.M."/>
            <person name="Zhang L."/>
            <person name="Feng Y."/>
            <person name="Xiao L."/>
        </authorList>
    </citation>
    <scope>NUCLEOTIDE SEQUENCE [LARGE SCALE GENOMIC DNA]</scope>
    <source>
        <strain evidence="5 6">CHN_HEN01</strain>
    </source>
</reference>
<evidence type="ECO:0000259" key="4">
    <source>
        <dbReference type="Pfam" id="PF00005"/>
    </source>
</evidence>
<dbReference type="SUPFAM" id="SSF52540">
    <property type="entry name" value="P-loop containing nucleoside triphosphate hydrolases"/>
    <property type="match status" value="1"/>
</dbReference>
<dbReference type="InParanoid" id="A0A1D3D7P9"/>
<keyword evidence="6" id="KW-1185">Reference proteome</keyword>
<name>A0A1D3D7P9_9EIME</name>
<protein>
    <submittedName>
        <fullName evidence="5">ABC ATP-binding domain-containing protein</fullName>
    </submittedName>
</protein>
<evidence type="ECO:0000313" key="6">
    <source>
        <dbReference type="Proteomes" id="UP000095192"/>
    </source>
</evidence>
<feature type="compositionally biased region" description="Gly residues" evidence="3">
    <location>
        <begin position="251"/>
        <end position="275"/>
    </location>
</feature>
<dbReference type="VEuPathDB" id="ToxoDB:LOC34619833"/>
<dbReference type="GO" id="GO:0005524">
    <property type="term" value="F:ATP binding"/>
    <property type="evidence" value="ECO:0007669"/>
    <property type="project" value="UniProtKB-KW"/>
</dbReference>
<sequence length="275" mass="29349">METAIRCAALYHAYSTPRKGVLNVPSCAPSTLLSDALEVAASQQPKRRKGEAGSLLGETAHAQPFCLQNITLEIPVGARVLLVGSNGAGKSTLLALMGGQMMTQTGELLIFGRRAFDDSSLANEVCCLNTWWTGDYVMEVRLEEILAPSLRHSSCWEAGSKAHRGSPPTCSCGKRFLCTAWRIAVLLRLLQVDPAWRMGFVSAGERRRAQLVASLAERRRVYLLDEPTGELDVVSPFEWGARQGRVAWTDGGTGGGEGGKAGAASGGTALGYHSG</sequence>
<keyword evidence="1" id="KW-0547">Nucleotide-binding</keyword>
<dbReference type="InterPro" id="IPR027417">
    <property type="entry name" value="P-loop_NTPase"/>
</dbReference>
<dbReference type="PANTHER" id="PTHR43158:SF2">
    <property type="entry name" value="SKFA PEPTIDE EXPORT ATP-BINDING PROTEIN SKFE"/>
    <property type="match status" value="1"/>
</dbReference>
<dbReference type="AlphaFoldDB" id="A0A1D3D7P9"/>